<organism evidence="2 3">
    <name type="scientific">Clostridium niameyense</name>
    <dbReference type="NCBI Taxonomy" id="1622073"/>
    <lineage>
        <taxon>Bacteria</taxon>
        <taxon>Bacillati</taxon>
        <taxon>Bacillota</taxon>
        <taxon>Clostridia</taxon>
        <taxon>Eubacteriales</taxon>
        <taxon>Clostridiaceae</taxon>
        <taxon>Clostridium</taxon>
    </lineage>
</organism>
<dbReference type="NCBIfam" id="TIGR04086">
    <property type="entry name" value="TIGR04086_membr"/>
    <property type="match status" value="1"/>
</dbReference>
<comment type="caution">
    <text evidence="2">The sequence shown here is derived from an EMBL/GenBank/DDBJ whole genome shotgun (WGS) entry which is preliminary data.</text>
</comment>
<dbReference type="RefSeq" id="WP_050606756.1">
    <property type="nucleotide sequence ID" value="NZ_CABKUB010000006.1"/>
</dbReference>
<keyword evidence="1" id="KW-0812">Transmembrane</keyword>
<keyword evidence="1" id="KW-1133">Transmembrane helix</keyword>
<proteinExistence type="predicted"/>
<dbReference type="AlphaFoldDB" id="A0A6M0R668"/>
<evidence type="ECO:0000256" key="1">
    <source>
        <dbReference type="SAM" id="Phobius"/>
    </source>
</evidence>
<keyword evidence="1" id="KW-0472">Membrane</keyword>
<feature type="transmembrane region" description="Helical" evidence="1">
    <location>
        <begin position="69"/>
        <end position="89"/>
    </location>
</feature>
<dbReference type="InterPro" id="IPR023804">
    <property type="entry name" value="DUF3792_TM"/>
</dbReference>
<dbReference type="EMBL" id="SXDP01000001">
    <property type="protein sequence ID" value="NEZ45635.1"/>
    <property type="molecule type" value="Genomic_DNA"/>
</dbReference>
<gene>
    <name evidence="2" type="ORF">FDF74_00230</name>
</gene>
<dbReference type="Pfam" id="PF12670">
    <property type="entry name" value="DUF3792"/>
    <property type="match status" value="1"/>
</dbReference>
<protein>
    <submittedName>
        <fullName evidence="2">TIGR04086 family membrane protein</fullName>
    </submittedName>
</protein>
<sequence>MSKSYSNSILQGVLRAVIFTVIMLLMFAVILTFKNINEGISSIIYLSITVLSIMYGTIYSCKKINKKGWLVGIIVAFLYILIMYIISIISGNTLTFGKDKFFRIMLAMLVGMLSGMLGVNL</sequence>
<feature type="transmembrane region" description="Helical" evidence="1">
    <location>
        <begin position="12"/>
        <end position="33"/>
    </location>
</feature>
<reference evidence="2 3" key="1">
    <citation type="submission" date="2019-04" db="EMBL/GenBank/DDBJ databases">
        <title>Genome sequencing of Clostridium botulinum Groups I-IV and Clostridium butyricum.</title>
        <authorList>
            <person name="Brunt J."/>
            <person name="Van Vliet A.H.M."/>
            <person name="Stringer S.C."/>
            <person name="Carter A.T."/>
            <person name="Peck M.W."/>
        </authorList>
    </citation>
    <scope>NUCLEOTIDE SEQUENCE [LARGE SCALE GENOMIC DNA]</scope>
    <source>
        <strain evidence="2 3">IFR 18/094</strain>
    </source>
</reference>
<dbReference type="Proteomes" id="UP000473885">
    <property type="component" value="Unassembled WGS sequence"/>
</dbReference>
<evidence type="ECO:0000313" key="3">
    <source>
        <dbReference type="Proteomes" id="UP000473885"/>
    </source>
</evidence>
<accession>A0A6M0R668</accession>
<name>A0A6M0R668_9CLOT</name>
<evidence type="ECO:0000313" key="2">
    <source>
        <dbReference type="EMBL" id="NEZ45635.1"/>
    </source>
</evidence>
<feature type="transmembrane region" description="Helical" evidence="1">
    <location>
        <begin position="101"/>
        <end position="119"/>
    </location>
</feature>
<feature type="transmembrane region" description="Helical" evidence="1">
    <location>
        <begin position="39"/>
        <end position="57"/>
    </location>
</feature>
<dbReference type="OrthoDB" id="2086722at2"/>
<keyword evidence="3" id="KW-1185">Reference proteome</keyword>